<evidence type="ECO:0000256" key="5">
    <source>
        <dbReference type="ARBA" id="ARBA00022984"/>
    </source>
</evidence>
<dbReference type="RefSeq" id="WP_053334852.1">
    <property type="nucleotide sequence ID" value="NZ_JMFG01000008.1"/>
</dbReference>
<reference evidence="10 11" key="1">
    <citation type="submission" date="2014-04" db="EMBL/GenBank/DDBJ databases">
        <title>The Genome Sequence of Thermoanaerobaculum aquaticum MP-01, The First Cultivated Group 23 Acidobacterium.</title>
        <authorList>
            <person name="Stamps B.W."/>
            <person name="Losey N.A."/>
            <person name="Lawson P.A."/>
            <person name="Stevenson B.S."/>
        </authorList>
    </citation>
    <scope>NUCLEOTIDE SEQUENCE [LARGE SCALE GENOMIC DNA]</scope>
    <source>
        <strain evidence="10 11">MP-01</strain>
    </source>
</reference>
<dbReference type="Proteomes" id="UP000027284">
    <property type="component" value="Unassembled WGS sequence"/>
</dbReference>
<keyword evidence="8" id="KW-0812">Transmembrane</keyword>
<evidence type="ECO:0000313" key="10">
    <source>
        <dbReference type="EMBL" id="KDA54407.1"/>
    </source>
</evidence>
<dbReference type="AlphaFoldDB" id="A0A062XPB3"/>
<keyword evidence="8" id="KW-0472">Membrane</keyword>
<feature type="active site" description="Nucleophile" evidence="7">
    <location>
        <position position="207"/>
    </location>
</feature>
<sequence>MSTEPDLSTPESTPRKSFPLLLVLVPLVLLVLTVGGALVLARFGNPLTLMPLVTVTDPQLAQLSPNVLKSRAAKARTTLERVRPQGLYIVVDTYRNRLRLVEDGKVVREALCSTGTGIVLIDPRNKRKWVFDTPLGERIIERKQKNPVWMKPDWAFIEEGEEPPPPGSPDRVDPYSLGDYGLYMGDGYIIHGTLFKSLLGRRVTHGCIRLGDEDLEYLYHHVPIGTRVYLY</sequence>
<evidence type="ECO:0000256" key="6">
    <source>
        <dbReference type="ARBA" id="ARBA00023316"/>
    </source>
</evidence>
<feature type="active site" description="Proton donor/acceptor" evidence="7">
    <location>
        <position position="191"/>
    </location>
</feature>
<dbReference type="CDD" id="cd16913">
    <property type="entry name" value="YkuD_like"/>
    <property type="match status" value="1"/>
</dbReference>
<dbReference type="UniPathway" id="UPA00219"/>
<dbReference type="EMBL" id="JMFG01000008">
    <property type="protein sequence ID" value="KDA54407.1"/>
    <property type="molecule type" value="Genomic_DNA"/>
</dbReference>
<feature type="domain" description="L,D-TPase catalytic" evidence="9">
    <location>
        <begin position="87"/>
        <end position="231"/>
    </location>
</feature>
<evidence type="ECO:0000256" key="7">
    <source>
        <dbReference type="PROSITE-ProRule" id="PRU01373"/>
    </source>
</evidence>
<keyword evidence="4 7" id="KW-0133">Cell shape</keyword>
<organism evidence="10 11">
    <name type="scientific">Thermoanaerobaculum aquaticum</name>
    <dbReference type="NCBI Taxonomy" id="1312852"/>
    <lineage>
        <taxon>Bacteria</taxon>
        <taxon>Pseudomonadati</taxon>
        <taxon>Acidobacteriota</taxon>
        <taxon>Thermoanaerobaculia</taxon>
        <taxon>Thermoanaerobaculales</taxon>
        <taxon>Thermoanaerobaculaceae</taxon>
        <taxon>Thermoanaerobaculum</taxon>
    </lineage>
</organism>
<dbReference type="GO" id="GO:0071972">
    <property type="term" value="F:peptidoglycan L,D-transpeptidase activity"/>
    <property type="evidence" value="ECO:0007669"/>
    <property type="project" value="TreeGrafter"/>
</dbReference>
<dbReference type="GO" id="GO:0008360">
    <property type="term" value="P:regulation of cell shape"/>
    <property type="evidence" value="ECO:0007669"/>
    <property type="project" value="UniProtKB-UniRule"/>
</dbReference>
<evidence type="ECO:0000256" key="4">
    <source>
        <dbReference type="ARBA" id="ARBA00022960"/>
    </source>
</evidence>
<dbReference type="GO" id="GO:0018104">
    <property type="term" value="P:peptidoglycan-protein cross-linking"/>
    <property type="evidence" value="ECO:0007669"/>
    <property type="project" value="TreeGrafter"/>
</dbReference>
<keyword evidence="11" id="KW-1185">Reference proteome</keyword>
<comment type="caution">
    <text evidence="10">The sequence shown here is derived from an EMBL/GenBank/DDBJ whole genome shotgun (WGS) entry which is preliminary data.</text>
</comment>
<dbReference type="STRING" id="1312852.EG19_11880"/>
<name>A0A062XPB3_9BACT</name>
<feature type="transmembrane region" description="Helical" evidence="8">
    <location>
        <begin position="20"/>
        <end position="41"/>
    </location>
</feature>
<evidence type="ECO:0000313" key="11">
    <source>
        <dbReference type="Proteomes" id="UP000027284"/>
    </source>
</evidence>
<evidence type="ECO:0000256" key="1">
    <source>
        <dbReference type="ARBA" id="ARBA00004752"/>
    </source>
</evidence>
<evidence type="ECO:0000256" key="8">
    <source>
        <dbReference type="SAM" id="Phobius"/>
    </source>
</evidence>
<dbReference type="Pfam" id="PF03734">
    <property type="entry name" value="YkuD"/>
    <property type="match status" value="1"/>
</dbReference>
<dbReference type="OrthoDB" id="9787225at2"/>
<dbReference type="InterPro" id="IPR038063">
    <property type="entry name" value="Transpep_catalytic_dom"/>
</dbReference>
<dbReference type="SUPFAM" id="SSF141523">
    <property type="entry name" value="L,D-transpeptidase catalytic domain-like"/>
    <property type="match status" value="1"/>
</dbReference>
<dbReference type="InterPro" id="IPR005490">
    <property type="entry name" value="LD_TPept_cat_dom"/>
</dbReference>
<dbReference type="PROSITE" id="PS52029">
    <property type="entry name" value="LD_TPASE"/>
    <property type="match status" value="1"/>
</dbReference>
<dbReference type="GO" id="GO:0071555">
    <property type="term" value="P:cell wall organization"/>
    <property type="evidence" value="ECO:0007669"/>
    <property type="project" value="UniProtKB-UniRule"/>
</dbReference>
<gene>
    <name evidence="10" type="ORF">EG19_11880</name>
</gene>
<comment type="pathway">
    <text evidence="1 7">Cell wall biogenesis; peptidoglycan biosynthesis.</text>
</comment>
<dbReference type="GO" id="GO:0005576">
    <property type="term" value="C:extracellular region"/>
    <property type="evidence" value="ECO:0007669"/>
    <property type="project" value="TreeGrafter"/>
</dbReference>
<accession>A0A062XPB3</accession>
<keyword evidence="5 7" id="KW-0573">Peptidoglycan synthesis</keyword>
<dbReference type="InterPro" id="IPR050979">
    <property type="entry name" value="LD-transpeptidase"/>
</dbReference>
<dbReference type="PANTHER" id="PTHR30582">
    <property type="entry name" value="L,D-TRANSPEPTIDASE"/>
    <property type="match status" value="1"/>
</dbReference>
<dbReference type="Gene3D" id="2.40.440.10">
    <property type="entry name" value="L,D-transpeptidase catalytic domain-like"/>
    <property type="match status" value="1"/>
</dbReference>
<evidence type="ECO:0000256" key="3">
    <source>
        <dbReference type="ARBA" id="ARBA00022679"/>
    </source>
</evidence>
<comment type="similarity">
    <text evidence="2">Belongs to the YkuD family.</text>
</comment>
<keyword evidence="6 7" id="KW-0961">Cell wall biogenesis/degradation</keyword>
<protein>
    <recommendedName>
        <fullName evidence="9">L,D-TPase catalytic domain-containing protein</fullName>
    </recommendedName>
</protein>
<evidence type="ECO:0000256" key="2">
    <source>
        <dbReference type="ARBA" id="ARBA00005992"/>
    </source>
</evidence>
<proteinExistence type="inferred from homology"/>
<evidence type="ECO:0000259" key="9">
    <source>
        <dbReference type="PROSITE" id="PS52029"/>
    </source>
</evidence>
<keyword evidence="3" id="KW-0808">Transferase</keyword>
<keyword evidence="8" id="KW-1133">Transmembrane helix</keyword>
<dbReference type="GO" id="GO:0016740">
    <property type="term" value="F:transferase activity"/>
    <property type="evidence" value="ECO:0007669"/>
    <property type="project" value="UniProtKB-KW"/>
</dbReference>